<dbReference type="EMBL" id="LAZR01002507">
    <property type="protein sequence ID" value="KKN29131.1"/>
    <property type="molecule type" value="Genomic_DNA"/>
</dbReference>
<evidence type="ECO:0000256" key="1">
    <source>
        <dbReference type="SAM" id="Coils"/>
    </source>
</evidence>
<name>A0A0F9RW68_9ZZZZ</name>
<accession>A0A0F9RW68</accession>
<proteinExistence type="predicted"/>
<protein>
    <recommendedName>
        <fullName evidence="3">DUF4124 domain-containing protein</fullName>
    </recommendedName>
</protein>
<organism evidence="2">
    <name type="scientific">marine sediment metagenome</name>
    <dbReference type="NCBI Taxonomy" id="412755"/>
    <lineage>
        <taxon>unclassified sequences</taxon>
        <taxon>metagenomes</taxon>
        <taxon>ecological metagenomes</taxon>
    </lineage>
</organism>
<dbReference type="AlphaFoldDB" id="A0A0F9RW68"/>
<evidence type="ECO:0008006" key="3">
    <source>
        <dbReference type="Google" id="ProtNLM"/>
    </source>
</evidence>
<reference evidence="2" key="1">
    <citation type="journal article" date="2015" name="Nature">
        <title>Complex archaea that bridge the gap between prokaryotes and eukaryotes.</title>
        <authorList>
            <person name="Spang A."/>
            <person name="Saw J.H."/>
            <person name="Jorgensen S.L."/>
            <person name="Zaremba-Niedzwiedzka K."/>
            <person name="Martijn J."/>
            <person name="Lind A.E."/>
            <person name="van Eijk R."/>
            <person name="Schleper C."/>
            <person name="Guy L."/>
            <person name="Ettema T.J."/>
        </authorList>
    </citation>
    <scope>NUCLEOTIDE SEQUENCE</scope>
</reference>
<sequence length="150" mass="17332">MALFLSFSIYADICKCERNGTVQFQDKPCETHSEKLNLSITKPSSEAVNKQKALTEKFKSSSRVNQIEQLKQQNSQLSDQLISIKKDYETEYKLLTRKGYDLGNGKMATRDSLLLEKMKALSINTEKKRRTLEQKIQQNSHQIEKLKSQQ</sequence>
<feature type="coiled-coil region" evidence="1">
    <location>
        <begin position="115"/>
        <end position="149"/>
    </location>
</feature>
<keyword evidence="1" id="KW-0175">Coiled coil</keyword>
<evidence type="ECO:0000313" key="2">
    <source>
        <dbReference type="EMBL" id="KKN29131.1"/>
    </source>
</evidence>
<gene>
    <name evidence="2" type="ORF">LCGC14_0847150</name>
</gene>
<comment type="caution">
    <text evidence="2">The sequence shown here is derived from an EMBL/GenBank/DDBJ whole genome shotgun (WGS) entry which is preliminary data.</text>
</comment>